<dbReference type="InterPro" id="IPR036047">
    <property type="entry name" value="F-box-like_dom_sf"/>
</dbReference>
<dbReference type="InterPro" id="IPR001810">
    <property type="entry name" value="F-box_dom"/>
</dbReference>
<evidence type="ECO:0000313" key="2">
    <source>
        <dbReference type="EMBL" id="CAG8637310.1"/>
    </source>
</evidence>
<dbReference type="SUPFAM" id="SSF81383">
    <property type="entry name" value="F-box domain"/>
    <property type="match status" value="1"/>
</dbReference>
<evidence type="ECO:0000259" key="1">
    <source>
        <dbReference type="PROSITE" id="PS50181"/>
    </source>
</evidence>
<name>A0ABN7UQH6_GIGMA</name>
<keyword evidence="3" id="KW-1185">Reference proteome</keyword>
<dbReference type="Proteomes" id="UP000789901">
    <property type="component" value="Unassembled WGS sequence"/>
</dbReference>
<proteinExistence type="predicted"/>
<feature type="domain" description="F-box" evidence="1">
    <location>
        <begin position="1"/>
        <end position="27"/>
    </location>
</feature>
<gene>
    <name evidence="2" type="ORF">GMARGA_LOCUS8657</name>
</gene>
<evidence type="ECO:0000313" key="3">
    <source>
        <dbReference type="Proteomes" id="UP000789901"/>
    </source>
</evidence>
<dbReference type="EMBL" id="CAJVQB010004490">
    <property type="protein sequence ID" value="CAG8637310.1"/>
    <property type="molecule type" value="Genomic_DNA"/>
</dbReference>
<protein>
    <submittedName>
        <fullName evidence="2">11626_t:CDS:1</fullName>
    </submittedName>
</protein>
<dbReference type="Pfam" id="PF12937">
    <property type="entry name" value="F-box-like"/>
    <property type="match status" value="1"/>
</dbReference>
<comment type="caution">
    <text evidence="2">The sequence shown here is derived from an EMBL/GenBank/DDBJ whole genome shotgun (WGS) entry which is preliminary data.</text>
</comment>
<organism evidence="2 3">
    <name type="scientific">Gigaspora margarita</name>
    <dbReference type="NCBI Taxonomy" id="4874"/>
    <lineage>
        <taxon>Eukaryota</taxon>
        <taxon>Fungi</taxon>
        <taxon>Fungi incertae sedis</taxon>
        <taxon>Mucoromycota</taxon>
        <taxon>Glomeromycotina</taxon>
        <taxon>Glomeromycetes</taxon>
        <taxon>Diversisporales</taxon>
        <taxon>Gigasporaceae</taxon>
        <taxon>Gigaspora</taxon>
    </lineage>
</organism>
<reference evidence="2 3" key="1">
    <citation type="submission" date="2021-06" db="EMBL/GenBank/DDBJ databases">
        <authorList>
            <person name="Kallberg Y."/>
            <person name="Tangrot J."/>
            <person name="Rosling A."/>
        </authorList>
    </citation>
    <scope>NUCLEOTIDE SEQUENCE [LARGE SCALE GENOMIC DNA]</scope>
    <source>
        <strain evidence="2 3">120-4 pot B 10/14</strain>
    </source>
</reference>
<dbReference type="PROSITE" id="PS50181">
    <property type="entry name" value="FBOX"/>
    <property type="match status" value="1"/>
</dbReference>
<sequence length="308" mass="35158">MTLPPEILQAIFEELDEPSLYSSVLVNWDWCQSAISILWANPLEFAYNNRNQVYYNKIASILSTYISLLPNESRLKLIEVYIARPADFLNISLMFNYSKFLQKLNYILLQDSVEKVLDGIENDIIKFVSEELLKMFLNQDSNLRSLDFSYQKLSGIIISHLDKRIIDFPLEIYLGNLPSIITALSRLLKFSCTTPSRFLSSLAAITLELQSLNIYDGEDSHGIINLINAQKNLKEIDIHICRDIPRIFSVLSNKSKTFQKFSLSVHNAYISIGLPLLSDCLEILCNSSDLEELTLIFPRGELAQAQCT</sequence>
<accession>A0ABN7UQH6</accession>